<organism evidence="2 3">
    <name type="scientific">Portunus trituberculatus</name>
    <name type="common">Swimming crab</name>
    <name type="synonym">Neptunus trituberculatus</name>
    <dbReference type="NCBI Taxonomy" id="210409"/>
    <lineage>
        <taxon>Eukaryota</taxon>
        <taxon>Metazoa</taxon>
        <taxon>Ecdysozoa</taxon>
        <taxon>Arthropoda</taxon>
        <taxon>Crustacea</taxon>
        <taxon>Multicrustacea</taxon>
        <taxon>Malacostraca</taxon>
        <taxon>Eumalacostraca</taxon>
        <taxon>Eucarida</taxon>
        <taxon>Decapoda</taxon>
        <taxon>Pleocyemata</taxon>
        <taxon>Brachyura</taxon>
        <taxon>Eubrachyura</taxon>
        <taxon>Portunoidea</taxon>
        <taxon>Portunidae</taxon>
        <taxon>Portuninae</taxon>
        <taxon>Portunus</taxon>
    </lineage>
</organism>
<dbReference type="EMBL" id="VSRR010002892">
    <property type="protein sequence ID" value="MPC33731.1"/>
    <property type="molecule type" value="Genomic_DNA"/>
</dbReference>
<protein>
    <submittedName>
        <fullName evidence="2">Uncharacterized protein</fullName>
    </submittedName>
</protein>
<proteinExistence type="predicted"/>
<reference evidence="2 3" key="1">
    <citation type="submission" date="2019-05" db="EMBL/GenBank/DDBJ databases">
        <title>Another draft genome of Portunus trituberculatus and its Hox gene families provides insights of decapod evolution.</title>
        <authorList>
            <person name="Jeong J.-H."/>
            <person name="Song I."/>
            <person name="Kim S."/>
            <person name="Choi T."/>
            <person name="Kim D."/>
            <person name="Ryu S."/>
            <person name="Kim W."/>
        </authorList>
    </citation>
    <scope>NUCLEOTIDE SEQUENCE [LARGE SCALE GENOMIC DNA]</scope>
    <source>
        <tissue evidence="2">Muscle</tissue>
    </source>
</reference>
<name>A0A5B7EH92_PORTR</name>
<sequence>MCGGGRVGIVHPAGGRIYRGDAICHSPGGGARLRGSGICQTAGPRGTPCPTTLPLPPLHLTPAAGREAGGGSDVRRKRKRKETEHGDQETGLMGWGVSQRRACQHSAMAADGSLVWTDWPFVANTCASCLVPHDIIPPLPACLIRWLSRNLSTAAVRRW</sequence>
<evidence type="ECO:0000313" key="3">
    <source>
        <dbReference type="Proteomes" id="UP000324222"/>
    </source>
</evidence>
<accession>A0A5B7EH92</accession>
<comment type="caution">
    <text evidence="2">The sequence shown here is derived from an EMBL/GenBank/DDBJ whole genome shotgun (WGS) entry which is preliminary data.</text>
</comment>
<feature type="region of interest" description="Disordered" evidence="1">
    <location>
        <begin position="50"/>
        <end position="91"/>
    </location>
</feature>
<gene>
    <name evidence="2" type="ORF">E2C01_027093</name>
</gene>
<evidence type="ECO:0000256" key="1">
    <source>
        <dbReference type="SAM" id="MobiDB-lite"/>
    </source>
</evidence>
<keyword evidence="3" id="KW-1185">Reference proteome</keyword>
<evidence type="ECO:0000313" key="2">
    <source>
        <dbReference type="EMBL" id="MPC33731.1"/>
    </source>
</evidence>
<dbReference type="AlphaFoldDB" id="A0A5B7EH92"/>
<dbReference type="Proteomes" id="UP000324222">
    <property type="component" value="Unassembled WGS sequence"/>
</dbReference>